<evidence type="ECO:0000313" key="10">
    <source>
        <dbReference type="Proteomes" id="UP000249524"/>
    </source>
</evidence>
<dbReference type="SMART" id="SM00859">
    <property type="entry name" value="Semialdhyde_dh"/>
    <property type="match status" value="1"/>
</dbReference>
<dbReference type="AlphaFoldDB" id="A0A328BQ72"/>
<name>A0A328BQ72_9CAUL</name>
<dbReference type="InterPro" id="IPR010136">
    <property type="entry name" value="AGPR_type-2"/>
</dbReference>
<evidence type="ECO:0000256" key="6">
    <source>
        <dbReference type="HAMAP-Rule" id="MF_01110"/>
    </source>
</evidence>
<evidence type="ECO:0000256" key="5">
    <source>
        <dbReference type="ARBA" id="ARBA00023002"/>
    </source>
</evidence>
<dbReference type="Gene3D" id="3.40.50.720">
    <property type="entry name" value="NAD(P)-binding Rossmann-like Domain"/>
    <property type="match status" value="1"/>
</dbReference>
<dbReference type="PROSITE" id="PS01224">
    <property type="entry name" value="ARGC"/>
    <property type="match status" value="1"/>
</dbReference>
<dbReference type="SUPFAM" id="SSF51735">
    <property type="entry name" value="NAD(P)-binding Rossmann-fold domains"/>
    <property type="match status" value="1"/>
</dbReference>
<dbReference type="Pfam" id="PF01118">
    <property type="entry name" value="Semialdhyde_dh"/>
    <property type="match status" value="1"/>
</dbReference>
<evidence type="ECO:0000259" key="8">
    <source>
        <dbReference type="SMART" id="SM00859"/>
    </source>
</evidence>
<dbReference type="InterPro" id="IPR058924">
    <property type="entry name" value="AGPR_dimerisation_dom"/>
</dbReference>
<dbReference type="GO" id="GO:0005737">
    <property type="term" value="C:cytoplasm"/>
    <property type="evidence" value="ECO:0007669"/>
    <property type="project" value="UniProtKB-SubCell"/>
</dbReference>
<comment type="subcellular location">
    <subcellularLocation>
        <location evidence="6">Cytoplasm</location>
    </subcellularLocation>
</comment>
<dbReference type="Gene3D" id="3.30.360.10">
    <property type="entry name" value="Dihydrodipicolinate Reductase, domain 2"/>
    <property type="match status" value="1"/>
</dbReference>
<evidence type="ECO:0000256" key="2">
    <source>
        <dbReference type="ARBA" id="ARBA00022571"/>
    </source>
</evidence>
<evidence type="ECO:0000313" key="9">
    <source>
        <dbReference type="EMBL" id="RAK68749.1"/>
    </source>
</evidence>
<keyword evidence="4 6" id="KW-0521">NADP</keyword>
<comment type="caution">
    <text evidence="9">The sequence shown here is derived from an EMBL/GenBank/DDBJ whole genome shotgun (WGS) entry which is preliminary data.</text>
</comment>
<comment type="catalytic activity">
    <reaction evidence="6">
        <text>N-acetyl-L-glutamate 5-semialdehyde + phosphate + NADP(+) = N-acetyl-L-glutamyl 5-phosphate + NADPH + H(+)</text>
        <dbReference type="Rhea" id="RHEA:21588"/>
        <dbReference type="ChEBI" id="CHEBI:15378"/>
        <dbReference type="ChEBI" id="CHEBI:29123"/>
        <dbReference type="ChEBI" id="CHEBI:43474"/>
        <dbReference type="ChEBI" id="CHEBI:57783"/>
        <dbReference type="ChEBI" id="CHEBI:57936"/>
        <dbReference type="ChEBI" id="CHEBI:58349"/>
        <dbReference type="EC" id="1.2.1.38"/>
    </reaction>
</comment>
<dbReference type="InterPro" id="IPR000534">
    <property type="entry name" value="Semialdehyde_DH_NAD-bd"/>
</dbReference>
<comment type="similarity">
    <text evidence="6">Belongs to the NAGSA dehydrogenase family. Type 2 subfamily.</text>
</comment>
<dbReference type="SUPFAM" id="SSF55347">
    <property type="entry name" value="Glyceraldehyde-3-phosphate dehydrogenase-like, C-terminal domain"/>
    <property type="match status" value="1"/>
</dbReference>
<dbReference type="InterPro" id="IPR036291">
    <property type="entry name" value="NAD(P)-bd_dom_sf"/>
</dbReference>
<dbReference type="CDD" id="cd17896">
    <property type="entry name" value="AGPR_2_N"/>
    <property type="match status" value="1"/>
</dbReference>
<dbReference type="NCBIfam" id="TIGR01851">
    <property type="entry name" value="argC_other"/>
    <property type="match status" value="1"/>
</dbReference>
<comment type="function">
    <text evidence="6">Catalyzes the NADPH-dependent reduction of N-acetyl-5-glutamyl phosphate to yield N-acetyl-L-glutamate 5-semialdehyde.</text>
</comment>
<comment type="pathway">
    <text evidence="6">Amino-acid biosynthesis; L-arginine biosynthesis; N(2)-acetyl-L-ornithine from L-glutamate: step 3/4.</text>
</comment>
<dbReference type="RefSeq" id="WP_111274241.1">
    <property type="nucleotide sequence ID" value="NZ_QFYS01000001.1"/>
</dbReference>
<accession>A0A328BQ72</accession>
<reference evidence="9 10" key="1">
    <citation type="submission" date="2018-05" db="EMBL/GenBank/DDBJ databases">
        <authorList>
            <person name="Lanie J.A."/>
            <person name="Ng W.-L."/>
            <person name="Kazmierczak K.M."/>
            <person name="Andrzejewski T.M."/>
            <person name="Davidsen T.M."/>
            <person name="Wayne K.J."/>
            <person name="Tettelin H."/>
            <person name="Glass J.I."/>
            <person name="Rusch D."/>
            <person name="Podicherti R."/>
            <person name="Tsui H.-C.T."/>
            <person name="Winkler M.E."/>
        </authorList>
    </citation>
    <scope>NUCLEOTIDE SEQUENCE [LARGE SCALE GENOMIC DNA]</scope>
    <source>
        <strain evidence="9 10">BUT-10</strain>
    </source>
</reference>
<sequence length="325" mass="34128">MAHTVFIDGEAGTTGLQIRERLAGRTDLEVVSIDPARRKDPEARRELLNGVDAVVLCLPDDAAREAVSMVSSNSVKVVDASTAHRVAADWAYGFAEMSGQREAIRASNRVSNPGCYPTGFIGLVRPLVSAGLIPADFPLTVNAVSGYSGGGKGLIGEFEAAAPPSGTDDAFRAYGFTLAHKHLPEMQAYAGLAHAPVFAPSVGRYAQGMLVEVPLQLWAMRGTPNPADLHAALAEAYEGEAFVEVASWDECQALQNERAGAAGYVAALDPQSLNDTNRMRLFVFGNAVRGQARLVAVLDNLGKGASGAAVQNLNLMLGLPEAAGL</sequence>
<feature type="active site" evidence="6 7">
    <location>
        <position position="115"/>
    </location>
</feature>
<dbReference type="GO" id="GO:0051287">
    <property type="term" value="F:NAD binding"/>
    <property type="evidence" value="ECO:0007669"/>
    <property type="project" value="InterPro"/>
</dbReference>
<dbReference type="InterPro" id="IPR050085">
    <property type="entry name" value="AGPR"/>
</dbReference>
<dbReference type="PANTHER" id="PTHR32338">
    <property type="entry name" value="N-ACETYL-GAMMA-GLUTAMYL-PHOSPHATE REDUCTASE, CHLOROPLASTIC-RELATED-RELATED"/>
    <property type="match status" value="1"/>
</dbReference>
<evidence type="ECO:0000256" key="7">
    <source>
        <dbReference type="PROSITE-ProRule" id="PRU10010"/>
    </source>
</evidence>
<keyword evidence="1 6" id="KW-0963">Cytoplasm</keyword>
<dbReference type="OrthoDB" id="9801289at2"/>
<organism evidence="9 10">
    <name type="scientific">Phenylobacterium kunshanense</name>
    <dbReference type="NCBI Taxonomy" id="1445034"/>
    <lineage>
        <taxon>Bacteria</taxon>
        <taxon>Pseudomonadati</taxon>
        <taxon>Pseudomonadota</taxon>
        <taxon>Alphaproteobacteria</taxon>
        <taxon>Caulobacterales</taxon>
        <taxon>Caulobacteraceae</taxon>
        <taxon>Phenylobacterium</taxon>
    </lineage>
</organism>
<protein>
    <recommendedName>
        <fullName evidence="6">N-acetyl-gamma-glutamyl-phosphate reductase</fullName>
        <shortName evidence="6">AGPR</shortName>
        <ecNumber evidence="6">1.2.1.38</ecNumber>
    </recommendedName>
    <alternativeName>
        <fullName evidence="6">N-acetyl-glutamate semialdehyde dehydrogenase</fullName>
        <shortName evidence="6">NAGSA dehydrogenase</shortName>
    </alternativeName>
</protein>
<gene>
    <name evidence="6 9" type="primary">argC</name>
    <name evidence="9" type="ORF">DJ019_01675</name>
</gene>
<dbReference type="UniPathway" id="UPA00068">
    <property type="reaction ID" value="UER00108"/>
</dbReference>
<keyword evidence="10" id="KW-1185">Reference proteome</keyword>
<keyword evidence="2 6" id="KW-0055">Arginine biosynthesis</keyword>
<dbReference type="Pfam" id="PF22698">
    <property type="entry name" value="Semialdhyde_dhC_1"/>
    <property type="match status" value="1"/>
</dbReference>
<dbReference type="PANTHER" id="PTHR32338:SF10">
    <property type="entry name" value="N-ACETYL-GAMMA-GLUTAMYL-PHOSPHATE REDUCTASE, CHLOROPLASTIC-RELATED"/>
    <property type="match status" value="1"/>
</dbReference>
<evidence type="ECO:0000256" key="3">
    <source>
        <dbReference type="ARBA" id="ARBA00022605"/>
    </source>
</evidence>
<dbReference type="EC" id="1.2.1.38" evidence="6"/>
<evidence type="ECO:0000256" key="4">
    <source>
        <dbReference type="ARBA" id="ARBA00022857"/>
    </source>
</evidence>
<dbReference type="GO" id="GO:0006526">
    <property type="term" value="P:L-arginine biosynthetic process"/>
    <property type="evidence" value="ECO:0007669"/>
    <property type="project" value="UniProtKB-UniRule"/>
</dbReference>
<dbReference type="InterPro" id="IPR023013">
    <property type="entry name" value="AGPR_AS"/>
</dbReference>
<keyword evidence="5 6" id="KW-0560">Oxidoreductase</keyword>
<dbReference type="HAMAP" id="MF_01110">
    <property type="entry name" value="ArgC_type2"/>
    <property type="match status" value="1"/>
</dbReference>
<dbReference type="GO" id="GO:0003942">
    <property type="term" value="F:N-acetyl-gamma-glutamyl-phosphate reductase activity"/>
    <property type="evidence" value="ECO:0007669"/>
    <property type="project" value="UniProtKB-UniRule"/>
</dbReference>
<evidence type="ECO:0000256" key="1">
    <source>
        <dbReference type="ARBA" id="ARBA00022490"/>
    </source>
</evidence>
<dbReference type="CDD" id="cd23935">
    <property type="entry name" value="AGPR_2_C"/>
    <property type="match status" value="1"/>
</dbReference>
<keyword evidence="3 6" id="KW-0028">Amino-acid biosynthesis</keyword>
<dbReference type="Proteomes" id="UP000249524">
    <property type="component" value="Unassembled WGS sequence"/>
</dbReference>
<dbReference type="EMBL" id="QFYS01000001">
    <property type="protein sequence ID" value="RAK68749.1"/>
    <property type="molecule type" value="Genomic_DNA"/>
</dbReference>
<proteinExistence type="inferred from homology"/>
<feature type="domain" description="Semialdehyde dehydrogenase NAD-binding" evidence="8">
    <location>
        <begin position="4"/>
        <end position="105"/>
    </location>
</feature>